<dbReference type="InterPro" id="IPR015995">
    <property type="entry name" value="MlrC_N"/>
</dbReference>
<dbReference type="EMBL" id="MFKF01000156">
    <property type="protein sequence ID" value="OGG52137.1"/>
    <property type="molecule type" value="Genomic_DNA"/>
</dbReference>
<evidence type="ECO:0000259" key="2">
    <source>
        <dbReference type="Pfam" id="PF07364"/>
    </source>
</evidence>
<dbReference type="Proteomes" id="UP000178606">
    <property type="component" value="Unassembled WGS sequence"/>
</dbReference>
<gene>
    <name evidence="3" type="ORF">A3F84_05695</name>
</gene>
<protein>
    <recommendedName>
        <fullName evidence="5">Microcystin degradation protein MlrC</fullName>
    </recommendedName>
</protein>
<organism evidence="3 4">
    <name type="scientific">Handelsmanbacteria sp. (strain RIFCSPLOWO2_12_FULL_64_10)</name>
    <dbReference type="NCBI Taxonomy" id="1817868"/>
    <lineage>
        <taxon>Bacteria</taxon>
        <taxon>Candidatus Handelsmaniibacteriota</taxon>
    </lineage>
</organism>
<dbReference type="InterPro" id="IPR010799">
    <property type="entry name" value="MlrC_C"/>
</dbReference>
<proteinExistence type="predicted"/>
<dbReference type="Pfam" id="PF07364">
    <property type="entry name" value="DUF1485"/>
    <property type="match status" value="1"/>
</dbReference>
<feature type="domain" description="Microcystin LR degradation protein MlrC N-terminal" evidence="2">
    <location>
        <begin position="2"/>
        <end position="294"/>
    </location>
</feature>
<dbReference type="InterPro" id="IPR009197">
    <property type="entry name" value="MlrC"/>
</dbReference>
<evidence type="ECO:0000313" key="3">
    <source>
        <dbReference type="EMBL" id="OGG52137.1"/>
    </source>
</evidence>
<accession>A0A1F6CSP2</accession>
<comment type="caution">
    <text evidence="3">The sequence shown here is derived from an EMBL/GenBank/DDBJ whole genome shotgun (WGS) entry which is preliminary data.</text>
</comment>
<evidence type="ECO:0008006" key="5">
    <source>
        <dbReference type="Google" id="ProtNLM"/>
    </source>
</evidence>
<sequence>MRIAVGDFKQETNSFSPVRGDLPHFEQSGYLLRGAEILDQLRGTACEIGGALRATDARTDVEVVPLLAAGTGASAGPMRRALFDALLGETIQRLRAAGPLNGVYMSMHGAMVAEGIDDATGEVLRAIRDAVGPALPVTASCDLHANVTRRMTDAVDAIVGYQTFPHVDLDRAGGRAMEVLLATVAGPTRPATALCRLPMVLPGENGGTVEGPFSEVMREIVALESGPGVLSASAFSVQPWLDLPDVGCSVLVVTDGDAALARTHAERIAGLFWDRRCCFAVTRTPLREALRRALQSDRRPFVLSDGPDAPSSGSTGDSTEILKALLDTKFNKTALLNVVDADAVRRAIRAGVGQTLTVSVGGRLAPAFFSPVEFTGTVRTISDGGFTHKGPGYRGVEFQRGHTVVLQSGPISLVVTEQPALQWDPEFYRSLGLEPTDAQLVVAKSPTGFRAAYAPFAAEILIPDVRGIASPDLPSLPWRRIGRPIHPLDALKDWRTPPIGGVFTASRQM</sequence>
<feature type="domain" description="Microcystin LR degradation protein MlrC C-terminal" evidence="1">
    <location>
        <begin position="303"/>
        <end position="480"/>
    </location>
</feature>
<name>A0A1F6CSP2_HANXR</name>
<dbReference type="AlphaFoldDB" id="A0A1F6CSP2"/>
<evidence type="ECO:0000313" key="4">
    <source>
        <dbReference type="Proteomes" id="UP000178606"/>
    </source>
</evidence>
<reference evidence="3 4" key="1">
    <citation type="journal article" date="2016" name="Nat. Commun.">
        <title>Thousands of microbial genomes shed light on interconnected biogeochemical processes in an aquifer system.</title>
        <authorList>
            <person name="Anantharaman K."/>
            <person name="Brown C.T."/>
            <person name="Hug L.A."/>
            <person name="Sharon I."/>
            <person name="Castelle C.J."/>
            <person name="Probst A.J."/>
            <person name="Thomas B.C."/>
            <person name="Singh A."/>
            <person name="Wilkins M.J."/>
            <person name="Karaoz U."/>
            <person name="Brodie E.L."/>
            <person name="Williams K.H."/>
            <person name="Hubbard S.S."/>
            <person name="Banfield J.F."/>
        </authorList>
    </citation>
    <scope>NUCLEOTIDE SEQUENCE [LARGE SCALE GENOMIC DNA]</scope>
    <source>
        <strain evidence="4">RIFCSPLOWO2_12_FULL_64_10</strain>
    </source>
</reference>
<dbReference type="Pfam" id="PF07171">
    <property type="entry name" value="MlrC_C"/>
    <property type="match status" value="1"/>
</dbReference>
<dbReference type="PIRSF" id="PIRSF012702">
    <property type="entry name" value="UCP012702"/>
    <property type="match status" value="1"/>
</dbReference>
<evidence type="ECO:0000259" key="1">
    <source>
        <dbReference type="Pfam" id="PF07171"/>
    </source>
</evidence>